<dbReference type="InterPro" id="IPR056133">
    <property type="entry name" value="DUF7716"/>
</dbReference>
<evidence type="ECO:0000313" key="3">
    <source>
        <dbReference type="Proteomes" id="UP000273140"/>
    </source>
</evidence>
<dbReference type="Proteomes" id="UP000273140">
    <property type="component" value="Unassembled WGS sequence"/>
</dbReference>
<organism evidence="2 3">
    <name type="scientific">Pseudomonas syringae pv. actinidiae</name>
    <dbReference type="NCBI Taxonomy" id="103796"/>
    <lineage>
        <taxon>Bacteria</taxon>
        <taxon>Pseudomonadati</taxon>
        <taxon>Pseudomonadota</taxon>
        <taxon>Gammaproteobacteria</taxon>
        <taxon>Pseudomonadales</taxon>
        <taxon>Pseudomonadaceae</taxon>
        <taxon>Pseudomonas</taxon>
        <taxon>Pseudomonas syringae</taxon>
    </lineage>
</organism>
<protein>
    <recommendedName>
        <fullName evidence="1">DUF7716 domain-containing protein</fullName>
    </recommendedName>
</protein>
<gene>
    <name evidence="2" type="ORF">ALQ07_200099</name>
</gene>
<dbReference type="Pfam" id="PF24832">
    <property type="entry name" value="DUF7716"/>
    <property type="match status" value="1"/>
</dbReference>
<proteinExistence type="predicted"/>
<feature type="domain" description="DUF7716" evidence="1">
    <location>
        <begin position="54"/>
        <end position="149"/>
    </location>
</feature>
<evidence type="ECO:0000313" key="2">
    <source>
        <dbReference type="EMBL" id="RMQ32987.1"/>
    </source>
</evidence>
<evidence type="ECO:0000259" key="1">
    <source>
        <dbReference type="Pfam" id="PF24832"/>
    </source>
</evidence>
<reference evidence="2 3" key="1">
    <citation type="submission" date="2018-08" db="EMBL/GenBank/DDBJ databases">
        <title>Recombination of ecologically and evolutionarily significant loci maintains genetic cohesion in the Pseudomonas syringae species complex.</title>
        <authorList>
            <person name="Dillon M."/>
            <person name="Thakur S."/>
            <person name="Almeida R.N.D."/>
            <person name="Weir B.S."/>
            <person name="Guttman D.S."/>
        </authorList>
    </citation>
    <scope>NUCLEOTIDE SEQUENCE [LARGE SCALE GENOMIC DNA]</scope>
    <source>
        <strain evidence="2 3">ICMP 19074</strain>
    </source>
</reference>
<dbReference type="AlphaFoldDB" id="A0A3M4KUU6"/>
<name>A0A3M4KUU6_PSESF</name>
<comment type="caution">
    <text evidence="2">The sequence shown here is derived from an EMBL/GenBank/DDBJ whole genome shotgun (WGS) entry which is preliminary data.</text>
</comment>
<dbReference type="EMBL" id="RBRB01000191">
    <property type="protein sequence ID" value="RMQ32987.1"/>
    <property type="molecule type" value="Genomic_DNA"/>
</dbReference>
<accession>A0A3M4KUU6</accession>
<sequence>MVANTSYITQRAKVGEIYGAGAERGAKEKSRQNNWSIGMKHNQSIKINDLIDFLKTQKKELTYCVYGAGSSDQATLQTDCVIDEYSEITDDDDEIFPERITQKNLEFWFTDELLEDVVFNALKQKASATNEEILKAIKFYNESDSFITF</sequence>